<accession>A0A1M3L6B4</accession>
<dbReference type="GO" id="GO:0051301">
    <property type="term" value="P:cell division"/>
    <property type="evidence" value="ECO:0007669"/>
    <property type="project" value="TreeGrafter"/>
</dbReference>
<dbReference type="InterPro" id="IPR011990">
    <property type="entry name" value="TPR-like_helical_dom_sf"/>
</dbReference>
<evidence type="ECO:0000313" key="4">
    <source>
        <dbReference type="Proteomes" id="UP000184233"/>
    </source>
</evidence>
<dbReference type="SUPFAM" id="SSF48452">
    <property type="entry name" value="TPR-like"/>
    <property type="match status" value="2"/>
</dbReference>
<dbReference type="EMBL" id="MKVH01000002">
    <property type="protein sequence ID" value="OJX61105.1"/>
    <property type="molecule type" value="Genomic_DNA"/>
</dbReference>
<comment type="caution">
    <text evidence="3">The sequence shown here is derived from an EMBL/GenBank/DDBJ whole genome shotgun (WGS) entry which is preliminary data.</text>
</comment>
<keyword evidence="2" id="KW-0732">Signal</keyword>
<sequence length="499" mass="56391">MKRPLHLVVFVCVVAVLTQGFQCASPEMSTARNAFKQKDYQKARTALEKVVAAEPTNCEAWMLLGDANQNLNDTDGMVAAYAKARACPDVRPEQQSRMSLTLYNAWVGEYNGAIASFNKYVETKDRSELDAATTHLERALVFKPEFSEPLYLLGQVQETKGDTNRALTAYEKWWAMEEQGFNILKQKGVLLGMSRGDLLKKLGTPAAMKTDTIENGVIFKDRFDIGGRDIYTFSTREGTAVDGTLEGFTYNPPSTLTDAEKWRSRTTSVSTLKAMAYIAYQRGKLQEAYDYCTKVIELKPADAELVPLRTQLLQELGKTDEAMVQLKGLVEREPKNTVYRLQYASILSGADRTDEAIAEYRKVLETDPGNEAALYNLAAAYKNLAGTKQKIENDKLDKDKKYKPNTAYLDDLRTSADYFERLRKSFKYRDDLIVLDQLANIYEVSKDKSKVAAIIMELEALEEKYKTSAEYYRVMEGLYARNKMMDKMKTAADKGARLK</sequence>
<dbReference type="GO" id="GO:0031145">
    <property type="term" value="P:anaphase-promoting complex-dependent catabolic process"/>
    <property type="evidence" value="ECO:0007669"/>
    <property type="project" value="TreeGrafter"/>
</dbReference>
<protein>
    <recommendedName>
        <fullName evidence="5">Tetratricopeptide repeat protein</fullName>
    </recommendedName>
</protein>
<evidence type="ECO:0000256" key="1">
    <source>
        <dbReference type="PROSITE-ProRule" id="PRU00339"/>
    </source>
</evidence>
<dbReference type="Proteomes" id="UP000184233">
    <property type="component" value="Unassembled WGS sequence"/>
</dbReference>
<dbReference type="AlphaFoldDB" id="A0A1M3L6B4"/>
<proteinExistence type="predicted"/>
<dbReference type="InterPro" id="IPR019734">
    <property type="entry name" value="TPR_rpt"/>
</dbReference>
<evidence type="ECO:0000256" key="2">
    <source>
        <dbReference type="SAM" id="SignalP"/>
    </source>
</evidence>
<dbReference type="STRING" id="1895771.BGO89_00455"/>
<dbReference type="SMART" id="SM00028">
    <property type="entry name" value="TPR"/>
    <property type="match status" value="6"/>
</dbReference>
<gene>
    <name evidence="3" type="ORF">BGO89_00455</name>
</gene>
<feature type="repeat" description="TPR" evidence="1">
    <location>
        <begin position="269"/>
        <end position="302"/>
    </location>
</feature>
<dbReference type="PANTHER" id="PTHR12558:SF10">
    <property type="entry name" value="CELL DIVISION CYCLE PROTEIN 23 HOMOLOG"/>
    <property type="match status" value="1"/>
</dbReference>
<evidence type="ECO:0000313" key="3">
    <source>
        <dbReference type="EMBL" id="OJX61105.1"/>
    </source>
</evidence>
<organism evidence="3 4">
    <name type="scientific">Candidatus Kapaibacterium thiocyanatum</name>
    <dbReference type="NCBI Taxonomy" id="1895771"/>
    <lineage>
        <taxon>Bacteria</taxon>
        <taxon>Pseudomonadati</taxon>
        <taxon>Candidatus Kapaibacteriota</taxon>
        <taxon>Candidatus Kapaibacteriia</taxon>
        <taxon>Candidatus Kapaibacteriales</taxon>
        <taxon>Candidatus Kapaibacteriaceae</taxon>
        <taxon>Candidatus Kapaibacterium</taxon>
    </lineage>
</organism>
<evidence type="ECO:0008006" key="5">
    <source>
        <dbReference type="Google" id="ProtNLM"/>
    </source>
</evidence>
<feature type="chain" id="PRO_5009895021" description="Tetratricopeptide repeat protein" evidence="2">
    <location>
        <begin position="25"/>
        <end position="499"/>
    </location>
</feature>
<dbReference type="Pfam" id="PF13181">
    <property type="entry name" value="TPR_8"/>
    <property type="match status" value="1"/>
</dbReference>
<keyword evidence="1" id="KW-0802">TPR repeat</keyword>
<dbReference type="Pfam" id="PF13432">
    <property type="entry name" value="TPR_16"/>
    <property type="match status" value="1"/>
</dbReference>
<dbReference type="Gene3D" id="1.25.40.10">
    <property type="entry name" value="Tetratricopeptide repeat domain"/>
    <property type="match status" value="3"/>
</dbReference>
<feature type="signal peptide" evidence="2">
    <location>
        <begin position="1"/>
        <end position="24"/>
    </location>
</feature>
<dbReference type="PANTHER" id="PTHR12558">
    <property type="entry name" value="CELL DIVISION CYCLE 16,23,27"/>
    <property type="match status" value="1"/>
</dbReference>
<reference evidence="3 4" key="1">
    <citation type="submission" date="2016-09" db="EMBL/GenBank/DDBJ databases">
        <title>Genome-resolved meta-omics ties microbial dynamics to process performance in biotechnology for thiocyanate degradation.</title>
        <authorList>
            <person name="Kantor R.S."/>
            <person name="Huddy R.J."/>
            <person name="Iyer R."/>
            <person name="Thomas B.C."/>
            <person name="Brown C.T."/>
            <person name="Anantharaman K."/>
            <person name="Tringe S."/>
            <person name="Hettich R.L."/>
            <person name="Harrison S.T."/>
            <person name="Banfield J.F."/>
        </authorList>
    </citation>
    <scope>NUCLEOTIDE SEQUENCE [LARGE SCALE GENOMIC DNA]</scope>
    <source>
        <strain evidence="3">59-99</strain>
    </source>
</reference>
<dbReference type="Pfam" id="PF14559">
    <property type="entry name" value="TPR_19"/>
    <property type="match status" value="1"/>
</dbReference>
<dbReference type="GO" id="GO:0016567">
    <property type="term" value="P:protein ubiquitination"/>
    <property type="evidence" value="ECO:0007669"/>
    <property type="project" value="TreeGrafter"/>
</dbReference>
<name>A0A1M3L6B4_9BACT</name>
<dbReference type="PROSITE" id="PS50005">
    <property type="entry name" value="TPR"/>
    <property type="match status" value="1"/>
</dbReference>